<organism evidence="1 2">
    <name type="scientific">Racocetra persica</name>
    <dbReference type="NCBI Taxonomy" id="160502"/>
    <lineage>
        <taxon>Eukaryota</taxon>
        <taxon>Fungi</taxon>
        <taxon>Fungi incertae sedis</taxon>
        <taxon>Mucoromycota</taxon>
        <taxon>Glomeromycotina</taxon>
        <taxon>Glomeromycetes</taxon>
        <taxon>Diversisporales</taxon>
        <taxon>Gigasporaceae</taxon>
        <taxon>Racocetra</taxon>
    </lineage>
</organism>
<evidence type="ECO:0000313" key="2">
    <source>
        <dbReference type="Proteomes" id="UP000789920"/>
    </source>
</evidence>
<comment type="caution">
    <text evidence="1">The sequence shown here is derived from an EMBL/GenBank/DDBJ whole genome shotgun (WGS) entry which is preliminary data.</text>
</comment>
<dbReference type="EMBL" id="CAJVQC010138839">
    <property type="protein sequence ID" value="CAG8843553.1"/>
    <property type="molecule type" value="Genomic_DNA"/>
</dbReference>
<reference evidence="1" key="1">
    <citation type="submission" date="2021-06" db="EMBL/GenBank/DDBJ databases">
        <authorList>
            <person name="Kallberg Y."/>
            <person name="Tangrot J."/>
            <person name="Rosling A."/>
        </authorList>
    </citation>
    <scope>NUCLEOTIDE SEQUENCE</scope>
    <source>
        <strain evidence="1">MA461A</strain>
    </source>
</reference>
<feature type="non-terminal residue" evidence="1">
    <location>
        <position position="82"/>
    </location>
</feature>
<gene>
    <name evidence="1" type="ORF">RPERSI_LOCUS32816</name>
</gene>
<name>A0ACA9SP34_9GLOM</name>
<proteinExistence type="predicted"/>
<accession>A0ACA9SP34</accession>
<dbReference type="Proteomes" id="UP000789920">
    <property type="component" value="Unassembled WGS sequence"/>
</dbReference>
<keyword evidence="2" id="KW-1185">Reference proteome</keyword>
<sequence length="82" mass="9602">MPHGRPSFKDVCLQFIKVTGTDKHGQKTPRQMCIHCEEDIIDINDRLKDHLMKCKNRLQDIKDLLNFTTSKYQKNISITDLT</sequence>
<evidence type="ECO:0000313" key="1">
    <source>
        <dbReference type="EMBL" id="CAG8843553.1"/>
    </source>
</evidence>
<protein>
    <submittedName>
        <fullName evidence="1">31206_t:CDS:1</fullName>
    </submittedName>
</protein>